<organism evidence="1 2">
    <name type="scientific">Cryptolaemus montrouzieri</name>
    <dbReference type="NCBI Taxonomy" id="559131"/>
    <lineage>
        <taxon>Eukaryota</taxon>
        <taxon>Metazoa</taxon>
        <taxon>Ecdysozoa</taxon>
        <taxon>Arthropoda</taxon>
        <taxon>Hexapoda</taxon>
        <taxon>Insecta</taxon>
        <taxon>Pterygota</taxon>
        <taxon>Neoptera</taxon>
        <taxon>Endopterygota</taxon>
        <taxon>Coleoptera</taxon>
        <taxon>Polyphaga</taxon>
        <taxon>Cucujiformia</taxon>
        <taxon>Coccinelloidea</taxon>
        <taxon>Coccinellidae</taxon>
        <taxon>Scymninae</taxon>
        <taxon>Scymnini</taxon>
        <taxon>Cryptolaemus</taxon>
    </lineage>
</organism>
<dbReference type="Proteomes" id="UP001516400">
    <property type="component" value="Unassembled WGS sequence"/>
</dbReference>
<dbReference type="EMBL" id="JABFTP020000079">
    <property type="protein sequence ID" value="KAL3274746.1"/>
    <property type="molecule type" value="Genomic_DNA"/>
</dbReference>
<evidence type="ECO:0000313" key="1">
    <source>
        <dbReference type="EMBL" id="KAL3274746.1"/>
    </source>
</evidence>
<comment type="caution">
    <text evidence="1">The sequence shown here is derived from an EMBL/GenBank/DDBJ whole genome shotgun (WGS) entry which is preliminary data.</text>
</comment>
<sequence>MNSQSVLNSSDITYDVLQRVFGKRSILFPTLKAILALGLVVKGSRIDDIHTIFPTAVFTESVVCRLNETITYFNSTEMQPSLILGTMAKASDYFVYLLKKTSFIQSEDGGLFLRVDSACDSVALRMQSMINDAPASVAINPVFSSTVDQTLSLLKYIFCKDPLVRVEYKVHLLSRLKPDVRLDVVFNPAKVLTQVLTEYYCTREEILHLMLH</sequence>
<proteinExistence type="predicted"/>
<protein>
    <submittedName>
        <fullName evidence="1">Uncharacterized protein</fullName>
    </submittedName>
</protein>
<keyword evidence="2" id="KW-1185">Reference proteome</keyword>
<evidence type="ECO:0000313" key="2">
    <source>
        <dbReference type="Proteomes" id="UP001516400"/>
    </source>
</evidence>
<accession>A0ABD2N7P4</accession>
<dbReference type="AlphaFoldDB" id="A0ABD2N7P4"/>
<name>A0ABD2N7P4_9CUCU</name>
<gene>
    <name evidence="1" type="ORF">HHI36_024390</name>
</gene>
<reference evidence="1 2" key="1">
    <citation type="journal article" date="2021" name="BMC Biol.">
        <title>Horizontally acquired antibacterial genes associated with adaptive radiation of ladybird beetles.</title>
        <authorList>
            <person name="Li H.S."/>
            <person name="Tang X.F."/>
            <person name="Huang Y.H."/>
            <person name="Xu Z.Y."/>
            <person name="Chen M.L."/>
            <person name="Du X.Y."/>
            <person name="Qiu B.Y."/>
            <person name="Chen P.T."/>
            <person name="Zhang W."/>
            <person name="Slipinski A."/>
            <person name="Escalona H.E."/>
            <person name="Waterhouse R.M."/>
            <person name="Zwick A."/>
            <person name="Pang H."/>
        </authorList>
    </citation>
    <scope>NUCLEOTIDE SEQUENCE [LARGE SCALE GENOMIC DNA]</scope>
    <source>
        <strain evidence="1">SYSU2018</strain>
    </source>
</reference>